<sequence length="122" mass="13291">MYPLPILARFATPHRCFDHVVAAIPGMVVAVPEIMISGCLKNLPLVCPVPWHEIWSVLDVETDIPAGFDADLFVPPLLLSLGIAERSFLSAPLPEYAATVFSLPDGLRLGISNDYVHKVVQS</sequence>
<comment type="caution">
    <text evidence="1">The sequence shown here is derived from an EMBL/GenBank/DDBJ whole genome shotgun (WGS) entry which is preliminary data.</text>
</comment>
<organism evidence="1 2">
    <name type="scientific">Eikenella corrodens</name>
    <dbReference type="NCBI Taxonomy" id="539"/>
    <lineage>
        <taxon>Bacteria</taxon>
        <taxon>Pseudomonadati</taxon>
        <taxon>Pseudomonadota</taxon>
        <taxon>Betaproteobacteria</taxon>
        <taxon>Neisseriales</taxon>
        <taxon>Neisseriaceae</taxon>
        <taxon>Eikenella</taxon>
    </lineage>
</organism>
<evidence type="ECO:0000313" key="1">
    <source>
        <dbReference type="EMBL" id="OAM23194.1"/>
    </source>
</evidence>
<proteinExistence type="predicted"/>
<accession>A0A1A9RSW6</accession>
<reference evidence="2" key="1">
    <citation type="submission" date="2016-05" db="EMBL/GenBank/DDBJ databases">
        <title>Draft genome of Corynebacterium afermentans subsp. afermentans LCDC 88199T.</title>
        <authorList>
            <person name="Bernier A.-M."/>
            <person name="Bernard K."/>
        </authorList>
    </citation>
    <scope>NUCLEOTIDE SEQUENCE [LARGE SCALE GENOMIC DNA]</scope>
    <source>
        <strain evidence="2">NML04-0072</strain>
    </source>
</reference>
<evidence type="ECO:0000313" key="2">
    <source>
        <dbReference type="Proteomes" id="UP000077589"/>
    </source>
</evidence>
<dbReference type="RefSeq" id="WP_064087292.1">
    <property type="nucleotide sequence ID" value="NZ_LXSG01000008.1"/>
</dbReference>
<dbReference type="Proteomes" id="UP000077589">
    <property type="component" value="Unassembled WGS sequence"/>
</dbReference>
<dbReference type="EMBL" id="LXSG01000008">
    <property type="protein sequence ID" value="OAM23194.1"/>
    <property type="molecule type" value="Genomic_DNA"/>
</dbReference>
<dbReference type="OrthoDB" id="8617587at2"/>
<gene>
    <name evidence="1" type="ORF">A7P90_01065</name>
</gene>
<dbReference type="AlphaFoldDB" id="A0A1A9RSW6"/>
<name>A0A1A9RSW6_EIKCO</name>
<protein>
    <submittedName>
        <fullName evidence="1">Uncharacterized protein</fullName>
    </submittedName>
</protein>